<feature type="transmembrane region" description="Helical" evidence="16">
    <location>
        <begin position="21"/>
        <end position="45"/>
    </location>
</feature>
<keyword evidence="7 16" id="KW-0812">Transmembrane</keyword>
<dbReference type="GO" id="GO:0008955">
    <property type="term" value="F:peptidoglycan glycosyltransferase activity"/>
    <property type="evidence" value="ECO:0007669"/>
    <property type="project" value="UniProtKB-UniRule"/>
</dbReference>
<protein>
    <recommendedName>
        <fullName evidence="16">Probable peptidoglycan glycosyltransferase FtsW</fullName>
        <shortName evidence="16">PGT</shortName>
        <ecNumber evidence="16">2.4.99.28</ecNumber>
    </recommendedName>
    <alternativeName>
        <fullName evidence="16">Cell division protein FtsW</fullName>
    </alternativeName>
    <alternativeName>
        <fullName evidence="16">Cell wall polymerase</fullName>
    </alternativeName>
    <alternativeName>
        <fullName evidence="16">Peptidoglycan polymerase</fullName>
        <shortName evidence="16">PG polymerase</shortName>
    </alternativeName>
</protein>
<dbReference type="GO" id="GO:0071555">
    <property type="term" value="P:cell wall organization"/>
    <property type="evidence" value="ECO:0007669"/>
    <property type="project" value="UniProtKB-KW"/>
</dbReference>
<dbReference type="GO" id="GO:0009252">
    <property type="term" value="P:peptidoglycan biosynthetic process"/>
    <property type="evidence" value="ECO:0007669"/>
    <property type="project" value="UniProtKB-UniRule"/>
</dbReference>
<keyword evidence="9 16" id="KW-0573">Peptidoglycan synthesis</keyword>
<organism evidence="18 19">
    <name type="scientific">Stenotrophomonas maltophilia</name>
    <name type="common">Pseudomonas maltophilia</name>
    <name type="synonym">Xanthomonas maltophilia</name>
    <dbReference type="NCBI Taxonomy" id="40324"/>
    <lineage>
        <taxon>Bacteria</taxon>
        <taxon>Pseudomonadati</taxon>
        <taxon>Pseudomonadota</taxon>
        <taxon>Gammaproteobacteria</taxon>
        <taxon>Lysobacterales</taxon>
        <taxon>Lysobacteraceae</taxon>
        <taxon>Stenotrophomonas</taxon>
        <taxon>Stenotrophomonas maltophilia group</taxon>
    </lineage>
</organism>
<dbReference type="PANTHER" id="PTHR30474:SF2">
    <property type="entry name" value="PEPTIDOGLYCAN GLYCOSYLTRANSFERASE FTSW-RELATED"/>
    <property type="match status" value="1"/>
</dbReference>
<evidence type="ECO:0000256" key="16">
    <source>
        <dbReference type="HAMAP-Rule" id="MF_00913"/>
    </source>
</evidence>
<dbReference type="Pfam" id="PF01098">
    <property type="entry name" value="FTSW_RODA_SPOVE"/>
    <property type="match status" value="1"/>
</dbReference>
<keyword evidence="6 16" id="KW-0808">Transferase</keyword>
<feature type="transmembrane region" description="Helical" evidence="16">
    <location>
        <begin position="51"/>
        <end position="70"/>
    </location>
</feature>
<dbReference type="PANTHER" id="PTHR30474">
    <property type="entry name" value="CELL CYCLE PROTEIN"/>
    <property type="match status" value="1"/>
</dbReference>
<keyword evidence="4 16" id="KW-0132">Cell division</keyword>
<evidence type="ECO:0000256" key="9">
    <source>
        <dbReference type="ARBA" id="ARBA00022984"/>
    </source>
</evidence>
<evidence type="ECO:0000313" key="18">
    <source>
        <dbReference type="EMBL" id="KAF1013988.1"/>
    </source>
</evidence>
<keyword evidence="8 16" id="KW-0133">Cell shape</keyword>
<dbReference type="InterPro" id="IPR001182">
    <property type="entry name" value="FtsW/RodA"/>
</dbReference>
<keyword evidence="5 16" id="KW-0328">Glycosyltransferase</keyword>
<accession>A0A7V8FER0</accession>
<dbReference type="GO" id="GO:0015648">
    <property type="term" value="F:lipid-linked peptidoglycan transporter activity"/>
    <property type="evidence" value="ECO:0007669"/>
    <property type="project" value="TreeGrafter"/>
</dbReference>
<dbReference type="EMBL" id="WNDS01000004">
    <property type="protein sequence ID" value="KAF1013988.1"/>
    <property type="molecule type" value="Genomic_DNA"/>
</dbReference>
<evidence type="ECO:0000256" key="10">
    <source>
        <dbReference type="ARBA" id="ARBA00022989"/>
    </source>
</evidence>
<evidence type="ECO:0000256" key="6">
    <source>
        <dbReference type="ARBA" id="ARBA00022679"/>
    </source>
</evidence>
<evidence type="ECO:0000256" key="13">
    <source>
        <dbReference type="ARBA" id="ARBA00023316"/>
    </source>
</evidence>
<keyword evidence="11 16" id="KW-0472">Membrane</keyword>
<evidence type="ECO:0000256" key="11">
    <source>
        <dbReference type="ARBA" id="ARBA00023136"/>
    </source>
</evidence>
<evidence type="ECO:0000256" key="8">
    <source>
        <dbReference type="ARBA" id="ARBA00022960"/>
    </source>
</evidence>
<evidence type="ECO:0000256" key="2">
    <source>
        <dbReference type="ARBA" id="ARBA00004752"/>
    </source>
</evidence>
<feature type="transmembrane region" description="Helical" evidence="16">
    <location>
        <begin position="120"/>
        <end position="137"/>
    </location>
</feature>
<feature type="region of interest" description="Disordered" evidence="17">
    <location>
        <begin position="391"/>
        <end position="444"/>
    </location>
</feature>
<feature type="transmembrane region" description="Helical" evidence="16">
    <location>
        <begin position="312"/>
        <end position="338"/>
    </location>
</feature>
<dbReference type="UniPathway" id="UPA00219"/>
<evidence type="ECO:0000256" key="7">
    <source>
        <dbReference type="ARBA" id="ARBA00022692"/>
    </source>
</evidence>
<evidence type="ECO:0000256" key="5">
    <source>
        <dbReference type="ARBA" id="ARBA00022676"/>
    </source>
</evidence>
<feature type="compositionally biased region" description="Low complexity" evidence="17">
    <location>
        <begin position="395"/>
        <end position="428"/>
    </location>
</feature>
<feature type="transmembrane region" description="Helical" evidence="16">
    <location>
        <begin position="344"/>
        <end position="369"/>
    </location>
</feature>
<keyword evidence="12 16" id="KW-0131">Cell cycle</keyword>
<comment type="caution">
    <text evidence="18">The sequence shown here is derived from an EMBL/GenBank/DDBJ whole genome shotgun (WGS) entry which is preliminary data.</text>
</comment>
<evidence type="ECO:0000256" key="12">
    <source>
        <dbReference type="ARBA" id="ARBA00023306"/>
    </source>
</evidence>
<keyword evidence="13 16" id="KW-0961">Cell wall biogenesis/degradation</keyword>
<dbReference type="GO" id="GO:0005886">
    <property type="term" value="C:plasma membrane"/>
    <property type="evidence" value="ECO:0007669"/>
    <property type="project" value="UniProtKB-SubCell"/>
</dbReference>
<comment type="catalytic activity">
    <reaction evidence="15 16">
        <text>[GlcNAc-(1-&gt;4)-Mur2Ac(oyl-L-Ala-gamma-D-Glu-L-Lys-D-Ala-D-Ala)](n)-di-trans,octa-cis-undecaprenyl diphosphate + beta-D-GlcNAc-(1-&gt;4)-Mur2Ac(oyl-L-Ala-gamma-D-Glu-L-Lys-D-Ala-D-Ala)-di-trans,octa-cis-undecaprenyl diphosphate = [GlcNAc-(1-&gt;4)-Mur2Ac(oyl-L-Ala-gamma-D-Glu-L-Lys-D-Ala-D-Ala)](n+1)-di-trans,octa-cis-undecaprenyl diphosphate + di-trans,octa-cis-undecaprenyl diphosphate + H(+)</text>
        <dbReference type="Rhea" id="RHEA:23708"/>
        <dbReference type="Rhea" id="RHEA-COMP:9602"/>
        <dbReference type="Rhea" id="RHEA-COMP:9603"/>
        <dbReference type="ChEBI" id="CHEBI:15378"/>
        <dbReference type="ChEBI" id="CHEBI:58405"/>
        <dbReference type="ChEBI" id="CHEBI:60033"/>
        <dbReference type="ChEBI" id="CHEBI:78435"/>
        <dbReference type="EC" id="2.4.99.28"/>
    </reaction>
</comment>
<evidence type="ECO:0000256" key="3">
    <source>
        <dbReference type="ARBA" id="ARBA00022475"/>
    </source>
</evidence>
<dbReference type="NCBIfam" id="TIGR02614">
    <property type="entry name" value="ftsW"/>
    <property type="match status" value="1"/>
</dbReference>
<feature type="transmembrane region" description="Helical" evidence="16">
    <location>
        <begin position="82"/>
        <end position="100"/>
    </location>
</feature>
<proteinExistence type="inferred from homology"/>
<keyword evidence="16" id="KW-0997">Cell inner membrane</keyword>
<dbReference type="HAMAP" id="MF_00913">
    <property type="entry name" value="PGT_FtsW_proteobact"/>
    <property type="match status" value="1"/>
</dbReference>
<sequence length="444" mass="47621">MNDLSRQATRLEAIEGSYDKWLLGAMIALTGIGVVMVASSSIALMSSPFYYLNRHLIFLAAGIVLAVIAARTELKSIEQYNQMLLLGCFVLLLAVFTPGLGSTVNGARRWINLGISKFQTVEAVKVLYIVWLSSYLVRFRDEVNATWPAMLKPLGVAGALVLLLLLQPDFGSSTLLLAITAGMLVLGGVNMPRMSMPVIIGLVGMSALAIIEPYRMRRITSFLDPWADQQGDGYQLSNALMAVGRGEWTGVGLGNSVQKLYYLPEAHTDFIFSVTAEEFGFLGTCTIVALYALLVGRTFWLGMRCVEMKRHFSGYIAFGIGLWISMQTFVSIGVNLGILPTKGLTLPLISSGGSSVLMTCVAMGLLLRVSYELKRAERRQAVRIGGSEESAVGEPAGVDLPPAPDAVARPAAAPAASSAPAAADAARGTSRLQSRVEPTFGRMG</sequence>
<reference evidence="19" key="1">
    <citation type="journal article" date="2020" name="MBio">
        <title>Horizontal gene transfer to a defensive symbiont with a reduced genome amongst a multipartite beetle microbiome.</title>
        <authorList>
            <person name="Waterworth S.C."/>
            <person name="Florez L.V."/>
            <person name="Rees E.R."/>
            <person name="Hertweck C."/>
            <person name="Kaltenpoth M."/>
            <person name="Kwan J.C."/>
        </authorList>
    </citation>
    <scope>NUCLEOTIDE SEQUENCE [LARGE SCALE GENOMIC DNA]</scope>
</reference>
<comment type="pathway">
    <text evidence="2 16">Cell wall biogenesis; peptidoglycan biosynthesis.</text>
</comment>
<feature type="transmembrane region" description="Helical" evidence="16">
    <location>
        <begin position="172"/>
        <end position="191"/>
    </location>
</feature>
<evidence type="ECO:0000256" key="17">
    <source>
        <dbReference type="SAM" id="MobiDB-lite"/>
    </source>
</evidence>
<dbReference type="AlphaFoldDB" id="A0A7V8FER0"/>
<evidence type="ECO:0000256" key="1">
    <source>
        <dbReference type="ARBA" id="ARBA00004651"/>
    </source>
</evidence>
<dbReference type="InterPro" id="IPR013437">
    <property type="entry name" value="FtsW"/>
</dbReference>
<evidence type="ECO:0000256" key="15">
    <source>
        <dbReference type="ARBA" id="ARBA00049902"/>
    </source>
</evidence>
<gene>
    <name evidence="16 18" type="primary">ftsW</name>
    <name evidence="18" type="ORF">GAK31_03011</name>
</gene>
<name>A0A7V8FER0_STEMA</name>
<dbReference type="GO" id="GO:0008360">
    <property type="term" value="P:regulation of cell shape"/>
    <property type="evidence" value="ECO:0007669"/>
    <property type="project" value="UniProtKB-KW"/>
</dbReference>
<keyword evidence="3 16" id="KW-1003">Cell membrane</keyword>
<comment type="similarity">
    <text evidence="14 16">Belongs to the SEDS family. FtsW subfamily.</text>
</comment>
<keyword evidence="10 16" id="KW-1133">Transmembrane helix</keyword>
<feature type="transmembrane region" description="Helical" evidence="16">
    <location>
        <begin position="198"/>
        <end position="216"/>
    </location>
</feature>
<dbReference type="GO" id="GO:0043093">
    <property type="term" value="P:FtsZ-dependent cytokinesis"/>
    <property type="evidence" value="ECO:0007669"/>
    <property type="project" value="UniProtKB-UniRule"/>
</dbReference>
<dbReference type="EC" id="2.4.99.28" evidence="16"/>
<dbReference type="Proteomes" id="UP000487117">
    <property type="component" value="Unassembled WGS sequence"/>
</dbReference>
<evidence type="ECO:0000256" key="4">
    <source>
        <dbReference type="ARBA" id="ARBA00022618"/>
    </source>
</evidence>
<comment type="subcellular location">
    <subcellularLocation>
        <location evidence="16">Cell inner membrane</location>
        <topology evidence="16">Multi-pass membrane protein</topology>
    </subcellularLocation>
    <subcellularLocation>
        <location evidence="1">Cell membrane</location>
        <topology evidence="1">Multi-pass membrane protein</topology>
    </subcellularLocation>
    <text evidence="16">Localizes to the division septum.</text>
</comment>
<comment type="function">
    <text evidence="16">Peptidoglycan polymerase that is essential for cell division.</text>
</comment>
<evidence type="ECO:0000313" key="19">
    <source>
        <dbReference type="Proteomes" id="UP000487117"/>
    </source>
</evidence>
<evidence type="ECO:0000256" key="14">
    <source>
        <dbReference type="ARBA" id="ARBA00038053"/>
    </source>
</evidence>
<feature type="transmembrane region" description="Helical" evidence="16">
    <location>
        <begin position="279"/>
        <end position="300"/>
    </location>
</feature>
<dbReference type="GO" id="GO:0032153">
    <property type="term" value="C:cell division site"/>
    <property type="evidence" value="ECO:0007669"/>
    <property type="project" value="UniProtKB-UniRule"/>
</dbReference>
<feature type="transmembrane region" description="Helical" evidence="16">
    <location>
        <begin position="149"/>
        <end position="166"/>
    </location>
</feature>